<dbReference type="EMBL" id="KQ435793">
    <property type="protein sequence ID" value="KOX74232.1"/>
    <property type="molecule type" value="Genomic_DNA"/>
</dbReference>
<keyword evidence="2" id="KW-1185">Reference proteome</keyword>
<evidence type="ECO:0000313" key="1">
    <source>
        <dbReference type="EMBL" id="KOX74232.1"/>
    </source>
</evidence>
<proteinExistence type="predicted"/>
<accession>A0A0N0U5H4</accession>
<gene>
    <name evidence="1" type="ORF">WN51_13583</name>
</gene>
<organism evidence="1 2">
    <name type="scientific">Melipona quadrifasciata</name>
    <dbReference type="NCBI Taxonomy" id="166423"/>
    <lineage>
        <taxon>Eukaryota</taxon>
        <taxon>Metazoa</taxon>
        <taxon>Ecdysozoa</taxon>
        <taxon>Arthropoda</taxon>
        <taxon>Hexapoda</taxon>
        <taxon>Insecta</taxon>
        <taxon>Pterygota</taxon>
        <taxon>Neoptera</taxon>
        <taxon>Endopterygota</taxon>
        <taxon>Hymenoptera</taxon>
        <taxon>Apocrita</taxon>
        <taxon>Aculeata</taxon>
        <taxon>Apoidea</taxon>
        <taxon>Anthophila</taxon>
        <taxon>Apidae</taxon>
        <taxon>Melipona</taxon>
    </lineage>
</organism>
<protein>
    <submittedName>
        <fullName evidence="1">Uncharacterized protein</fullName>
    </submittedName>
</protein>
<dbReference type="Proteomes" id="UP000053105">
    <property type="component" value="Unassembled WGS sequence"/>
</dbReference>
<dbReference type="AlphaFoldDB" id="A0A0N0U5H4"/>
<sequence>MSLYLTSITVALVSKAVKQSRDIKFNLSGRQLPNLSTVEKVLMINKLNRKKDVIDSSNVKFRWANSPGLENTEKREKLVYPGEFIINAQYTIDYARIQVTGAGNKKRNVKLAMESHGSSARAYLAIREILFHTRDDYNASELASSRCNLIDPFRVPLRNLLRRPDGTSVLWIR</sequence>
<name>A0A0N0U5H4_9HYME</name>
<evidence type="ECO:0000313" key="2">
    <source>
        <dbReference type="Proteomes" id="UP000053105"/>
    </source>
</evidence>
<reference evidence="1 2" key="1">
    <citation type="submission" date="2015-07" db="EMBL/GenBank/DDBJ databases">
        <title>The genome of Melipona quadrifasciata.</title>
        <authorList>
            <person name="Pan H."/>
            <person name="Kapheim K."/>
        </authorList>
    </citation>
    <scope>NUCLEOTIDE SEQUENCE [LARGE SCALE GENOMIC DNA]</scope>
    <source>
        <strain evidence="1">0111107301</strain>
        <tissue evidence="1">Whole body</tissue>
    </source>
</reference>